<reference evidence="3 4" key="1">
    <citation type="journal article" date="2019" name="Genome Biol. Evol.">
        <title>Whole-Genome Sequencing of the Giant Devil Catfish, Bagarius yarrelli.</title>
        <authorList>
            <person name="Jiang W."/>
            <person name="Lv Y."/>
            <person name="Cheng L."/>
            <person name="Yang K."/>
            <person name="Chao B."/>
            <person name="Wang X."/>
            <person name="Li Y."/>
            <person name="Pan X."/>
            <person name="You X."/>
            <person name="Zhang Y."/>
            <person name="Yang J."/>
            <person name="Li J."/>
            <person name="Zhang X."/>
            <person name="Liu S."/>
            <person name="Sun C."/>
            <person name="Yang J."/>
            <person name="Shi Q."/>
        </authorList>
    </citation>
    <scope>NUCLEOTIDE SEQUENCE [LARGE SCALE GENOMIC DNA]</scope>
    <source>
        <strain evidence="3">JWS20170419001</strain>
        <tissue evidence="3">Muscle</tissue>
    </source>
</reference>
<protein>
    <submittedName>
        <fullName evidence="3">F-box only protein 48</fullName>
    </submittedName>
</protein>
<dbReference type="OrthoDB" id="10257471at2759"/>
<dbReference type="EMBL" id="VCAZ01000004">
    <property type="protein sequence ID" value="TSK18018.1"/>
    <property type="molecule type" value="Genomic_DNA"/>
</dbReference>
<dbReference type="GO" id="GO:0005737">
    <property type="term" value="C:cytoplasm"/>
    <property type="evidence" value="ECO:0007669"/>
    <property type="project" value="TreeGrafter"/>
</dbReference>
<dbReference type="InterPro" id="IPR001810">
    <property type="entry name" value="F-box_dom"/>
</dbReference>
<dbReference type="PROSITE" id="PS50181">
    <property type="entry name" value="FBOX"/>
    <property type="match status" value="1"/>
</dbReference>
<keyword evidence="1" id="KW-0833">Ubl conjugation pathway</keyword>
<dbReference type="SMART" id="SM00256">
    <property type="entry name" value="FBOX"/>
    <property type="match status" value="1"/>
</dbReference>
<dbReference type="GO" id="GO:0019005">
    <property type="term" value="C:SCF ubiquitin ligase complex"/>
    <property type="evidence" value="ECO:0007669"/>
    <property type="project" value="UniProtKB-UniRule"/>
</dbReference>
<name>A0A556TKZ8_BAGYA</name>
<dbReference type="PANTHER" id="PTHR12874:SF9">
    <property type="entry name" value="F-BOX ONLY PROTEIN 48"/>
    <property type="match status" value="1"/>
</dbReference>
<dbReference type="Proteomes" id="UP000319801">
    <property type="component" value="Unassembled WGS sequence"/>
</dbReference>
<dbReference type="Gene3D" id="1.20.1280.50">
    <property type="match status" value="1"/>
</dbReference>
<comment type="caution">
    <text evidence="3">The sequence shown here is derived from an EMBL/GenBank/DDBJ whole genome shotgun (WGS) entry which is preliminary data.</text>
</comment>
<dbReference type="GO" id="GO:0031146">
    <property type="term" value="P:SCF-dependent proteasomal ubiquitin-dependent protein catabolic process"/>
    <property type="evidence" value="ECO:0007669"/>
    <property type="project" value="UniProtKB-UniRule"/>
</dbReference>
<gene>
    <name evidence="3" type="ORF">Baya_1398</name>
</gene>
<keyword evidence="4" id="KW-1185">Reference proteome</keyword>
<evidence type="ECO:0000259" key="2">
    <source>
        <dbReference type="PROSITE" id="PS50181"/>
    </source>
</evidence>
<proteinExistence type="predicted"/>
<comment type="pathway">
    <text evidence="1">Protein modification; protein ubiquitination.</text>
</comment>
<evidence type="ECO:0000313" key="4">
    <source>
        <dbReference type="Proteomes" id="UP000319801"/>
    </source>
</evidence>
<sequence length="154" mass="17882">MQHVSKRTINPRAFKERAISLISIRNGESELNFTEMLPTEMSVKIFSELDVRSLCRASVTCKRWNVIIEGSDNLWRNHCLSALSVCHREVDGDRSDGLSWKVTLVRNYHKSCVKRRWLRGRYSNIRCVDDLPPNSMCALDVETWGEILEAELER</sequence>
<dbReference type="AlphaFoldDB" id="A0A556TKZ8"/>
<organism evidence="3 4">
    <name type="scientific">Bagarius yarrelli</name>
    <name type="common">Goonch</name>
    <name type="synonym">Bagrus yarrelli</name>
    <dbReference type="NCBI Taxonomy" id="175774"/>
    <lineage>
        <taxon>Eukaryota</taxon>
        <taxon>Metazoa</taxon>
        <taxon>Chordata</taxon>
        <taxon>Craniata</taxon>
        <taxon>Vertebrata</taxon>
        <taxon>Euteleostomi</taxon>
        <taxon>Actinopterygii</taxon>
        <taxon>Neopterygii</taxon>
        <taxon>Teleostei</taxon>
        <taxon>Ostariophysi</taxon>
        <taxon>Siluriformes</taxon>
        <taxon>Sisoridae</taxon>
        <taxon>Sisorinae</taxon>
        <taxon>Bagarius</taxon>
    </lineage>
</organism>
<evidence type="ECO:0000313" key="3">
    <source>
        <dbReference type="EMBL" id="TSK18018.1"/>
    </source>
</evidence>
<dbReference type="SUPFAM" id="SSF81383">
    <property type="entry name" value="F-box domain"/>
    <property type="match status" value="1"/>
</dbReference>
<dbReference type="GO" id="GO:0016567">
    <property type="term" value="P:protein ubiquitination"/>
    <property type="evidence" value="ECO:0007669"/>
    <property type="project" value="UniProtKB-UniRule"/>
</dbReference>
<feature type="domain" description="F-box" evidence="2">
    <location>
        <begin position="31"/>
        <end position="78"/>
    </location>
</feature>
<evidence type="ECO:0000256" key="1">
    <source>
        <dbReference type="RuleBase" id="RU369085"/>
    </source>
</evidence>
<dbReference type="Pfam" id="PF12937">
    <property type="entry name" value="F-box-like"/>
    <property type="match status" value="1"/>
</dbReference>
<dbReference type="PANTHER" id="PTHR12874">
    <property type="entry name" value="F-BOX ONLY PROTEIN 48-RELATED"/>
    <property type="match status" value="1"/>
</dbReference>
<dbReference type="CDD" id="cd22113">
    <property type="entry name" value="F-box_FBXO48"/>
    <property type="match status" value="1"/>
</dbReference>
<dbReference type="InterPro" id="IPR036047">
    <property type="entry name" value="F-box-like_dom_sf"/>
</dbReference>
<accession>A0A556TKZ8</accession>